<evidence type="ECO:0000256" key="3">
    <source>
        <dbReference type="SAM" id="Phobius"/>
    </source>
</evidence>
<dbReference type="RefSeq" id="WP_259621771.1">
    <property type="nucleotide sequence ID" value="NZ_JANYMP010000002.1"/>
</dbReference>
<dbReference type="InterPro" id="IPR041916">
    <property type="entry name" value="Anti_sigma_zinc_sf"/>
</dbReference>
<accession>A0A9X2ZZU4</accession>
<protein>
    <submittedName>
        <fullName evidence="4">Uncharacterized protein</fullName>
    </submittedName>
</protein>
<keyword evidence="5" id="KW-1185">Reference proteome</keyword>
<keyword evidence="3" id="KW-1133">Transmembrane helix</keyword>
<reference evidence="4" key="1">
    <citation type="submission" date="2022-08" db="EMBL/GenBank/DDBJ databases">
        <authorList>
            <person name="Tistechok S."/>
            <person name="Samborskyy M."/>
            <person name="Roman I."/>
        </authorList>
    </citation>
    <scope>NUCLEOTIDE SEQUENCE</scope>
    <source>
        <strain evidence="4">DSM 103496</strain>
    </source>
</reference>
<dbReference type="Proteomes" id="UP001141259">
    <property type="component" value="Unassembled WGS sequence"/>
</dbReference>
<keyword evidence="3" id="KW-0812">Transmembrane</keyword>
<keyword evidence="3" id="KW-0472">Membrane</keyword>
<evidence type="ECO:0000256" key="2">
    <source>
        <dbReference type="ARBA" id="ARBA00023163"/>
    </source>
</evidence>
<evidence type="ECO:0000256" key="1">
    <source>
        <dbReference type="ARBA" id="ARBA00023015"/>
    </source>
</evidence>
<keyword evidence="2" id="KW-0804">Transcription</keyword>
<evidence type="ECO:0000313" key="4">
    <source>
        <dbReference type="EMBL" id="MCS7476263.1"/>
    </source>
</evidence>
<sequence>MSSHSDVAAYVLGVLDEGAELAFNDHLVLCVRCQRELDEFRTIPQVLTQAEQFGLLARRIPTSPHSDKRRFEDCGAPVRGLLFIAAGVLLVAVVAALVISLPVGHGALQADDHLSSVLRSWG</sequence>
<keyword evidence="1" id="KW-0805">Transcription regulation</keyword>
<name>A0A9X2ZZU4_9PSEU</name>
<dbReference type="Gene3D" id="1.10.10.1320">
    <property type="entry name" value="Anti-sigma factor, zinc-finger domain"/>
    <property type="match status" value="1"/>
</dbReference>
<dbReference type="AlphaFoldDB" id="A0A9X2ZZU4"/>
<evidence type="ECO:0000313" key="5">
    <source>
        <dbReference type="Proteomes" id="UP001141259"/>
    </source>
</evidence>
<dbReference type="EMBL" id="JANYMP010000002">
    <property type="protein sequence ID" value="MCS7476263.1"/>
    <property type="molecule type" value="Genomic_DNA"/>
</dbReference>
<comment type="caution">
    <text evidence="4">The sequence shown here is derived from an EMBL/GenBank/DDBJ whole genome shotgun (WGS) entry which is preliminary data.</text>
</comment>
<feature type="transmembrane region" description="Helical" evidence="3">
    <location>
        <begin position="78"/>
        <end position="99"/>
    </location>
</feature>
<gene>
    <name evidence="4" type="ORF">NZH93_05315</name>
</gene>
<proteinExistence type="predicted"/>
<organism evidence="4 5">
    <name type="scientific">Umezawaea endophytica</name>
    <dbReference type="NCBI Taxonomy" id="1654476"/>
    <lineage>
        <taxon>Bacteria</taxon>
        <taxon>Bacillati</taxon>
        <taxon>Actinomycetota</taxon>
        <taxon>Actinomycetes</taxon>
        <taxon>Pseudonocardiales</taxon>
        <taxon>Pseudonocardiaceae</taxon>
        <taxon>Umezawaea</taxon>
    </lineage>
</organism>